<dbReference type="Gene3D" id="1.10.1740.10">
    <property type="match status" value="1"/>
</dbReference>
<evidence type="ECO:0000256" key="3">
    <source>
        <dbReference type="ARBA" id="ARBA00023082"/>
    </source>
</evidence>
<organism evidence="9 10">
    <name type="scientific">Sphingorhabdus contaminans</name>
    <dbReference type="NCBI Taxonomy" id="1343899"/>
    <lineage>
        <taxon>Bacteria</taxon>
        <taxon>Pseudomonadati</taxon>
        <taxon>Pseudomonadota</taxon>
        <taxon>Alphaproteobacteria</taxon>
        <taxon>Sphingomonadales</taxon>
        <taxon>Sphingomonadaceae</taxon>
        <taxon>Sphingorhabdus</taxon>
    </lineage>
</organism>
<dbReference type="EMBL" id="VKKU01000002">
    <property type="protein sequence ID" value="TSB02588.1"/>
    <property type="molecule type" value="Genomic_DNA"/>
</dbReference>
<accession>A0A553WD15</accession>
<dbReference type="InterPro" id="IPR013325">
    <property type="entry name" value="RNA_pol_sigma_r2"/>
</dbReference>
<evidence type="ECO:0000259" key="7">
    <source>
        <dbReference type="Pfam" id="PF04542"/>
    </source>
</evidence>
<dbReference type="InterPro" id="IPR013324">
    <property type="entry name" value="RNA_pol_sigma_r3/r4-like"/>
</dbReference>
<dbReference type="NCBIfam" id="TIGR02937">
    <property type="entry name" value="sigma70-ECF"/>
    <property type="match status" value="1"/>
</dbReference>
<feature type="domain" description="RNA polymerase sigma factor 70 region 4 type 2" evidence="8">
    <location>
        <begin position="106"/>
        <end position="157"/>
    </location>
</feature>
<keyword evidence="4" id="KW-0238">DNA-binding</keyword>
<keyword evidence="5" id="KW-0804">Transcription</keyword>
<dbReference type="InterPro" id="IPR039425">
    <property type="entry name" value="RNA_pol_sigma-70-like"/>
</dbReference>
<name>A0A553WD15_9SPHN</name>
<dbReference type="Pfam" id="PF08281">
    <property type="entry name" value="Sigma70_r4_2"/>
    <property type="match status" value="1"/>
</dbReference>
<evidence type="ECO:0000256" key="1">
    <source>
        <dbReference type="ARBA" id="ARBA00010641"/>
    </source>
</evidence>
<gene>
    <name evidence="9" type="ORF">FOM92_10360</name>
</gene>
<comment type="similarity">
    <text evidence="1">Belongs to the sigma-70 factor family. ECF subfamily.</text>
</comment>
<evidence type="ECO:0000313" key="9">
    <source>
        <dbReference type="EMBL" id="TSB02588.1"/>
    </source>
</evidence>
<comment type="caution">
    <text evidence="9">The sequence shown here is derived from an EMBL/GenBank/DDBJ whole genome shotgun (WGS) entry which is preliminary data.</text>
</comment>
<dbReference type="GO" id="GO:0003677">
    <property type="term" value="F:DNA binding"/>
    <property type="evidence" value="ECO:0007669"/>
    <property type="project" value="UniProtKB-KW"/>
</dbReference>
<reference evidence="9 10" key="1">
    <citation type="submission" date="2019-07" db="EMBL/GenBank/DDBJ databases">
        <authorList>
            <person name="Park M."/>
        </authorList>
    </citation>
    <scope>NUCLEOTIDE SEQUENCE [LARGE SCALE GENOMIC DNA]</scope>
    <source>
        <strain evidence="9 10">KCTC32445</strain>
    </source>
</reference>
<dbReference type="InterPro" id="IPR036388">
    <property type="entry name" value="WH-like_DNA-bd_sf"/>
</dbReference>
<evidence type="ECO:0000256" key="4">
    <source>
        <dbReference type="ARBA" id="ARBA00023125"/>
    </source>
</evidence>
<dbReference type="GO" id="GO:0016987">
    <property type="term" value="F:sigma factor activity"/>
    <property type="evidence" value="ECO:0007669"/>
    <property type="project" value="UniProtKB-KW"/>
</dbReference>
<dbReference type="Proteomes" id="UP000320160">
    <property type="component" value="Unassembled WGS sequence"/>
</dbReference>
<dbReference type="SUPFAM" id="SSF88659">
    <property type="entry name" value="Sigma3 and sigma4 domains of RNA polymerase sigma factors"/>
    <property type="match status" value="1"/>
</dbReference>
<protein>
    <submittedName>
        <fullName evidence="9">RNA polymerase sigma factor</fullName>
    </submittedName>
</protein>
<dbReference type="PANTHER" id="PTHR43133:SF8">
    <property type="entry name" value="RNA POLYMERASE SIGMA FACTOR HI_1459-RELATED"/>
    <property type="match status" value="1"/>
</dbReference>
<dbReference type="InterPro" id="IPR013249">
    <property type="entry name" value="RNA_pol_sigma70_r4_t2"/>
</dbReference>
<evidence type="ECO:0000259" key="8">
    <source>
        <dbReference type="Pfam" id="PF08281"/>
    </source>
</evidence>
<dbReference type="Gene3D" id="1.10.10.10">
    <property type="entry name" value="Winged helix-like DNA-binding domain superfamily/Winged helix DNA-binding domain"/>
    <property type="match status" value="1"/>
</dbReference>
<dbReference type="InterPro" id="IPR014284">
    <property type="entry name" value="RNA_pol_sigma-70_dom"/>
</dbReference>
<evidence type="ECO:0000313" key="10">
    <source>
        <dbReference type="Proteomes" id="UP000320160"/>
    </source>
</evidence>
<dbReference type="Pfam" id="PF04542">
    <property type="entry name" value="Sigma70_r2"/>
    <property type="match status" value="1"/>
</dbReference>
<dbReference type="SUPFAM" id="SSF88946">
    <property type="entry name" value="Sigma2 domain of RNA polymerase sigma factors"/>
    <property type="match status" value="1"/>
</dbReference>
<sequence length="192" mass="21876">MHGWFCREVLPLERALTHYIRRNLRDPDAVTDVRQEIYERALLGARRDLPINTQAYLYTIARNLLINTARRAQIVSIEHVAELEDVRHEVDMLETERHLNARDELRRAMAALEQLPPRCREVVRLRKVEGYTTRETADHLGVGIDTIEKQLTNGMRAIADFMLGGSGRIKRPAANTARAETSSSATPAKDVP</sequence>
<proteinExistence type="inferred from homology"/>
<evidence type="ECO:0000256" key="6">
    <source>
        <dbReference type="SAM" id="MobiDB-lite"/>
    </source>
</evidence>
<dbReference type="PANTHER" id="PTHR43133">
    <property type="entry name" value="RNA POLYMERASE ECF-TYPE SIGMA FACTO"/>
    <property type="match status" value="1"/>
</dbReference>
<keyword evidence="3" id="KW-0731">Sigma factor</keyword>
<keyword evidence="10" id="KW-1185">Reference proteome</keyword>
<dbReference type="AlphaFoldDB" id="A0A553WD15"/>
<feature type="domain" description="RNA polymerase sigma-70 region 2" evidence="7">
    <location>
        <begin position="13"/>
        <end position="73"/>
    </location>
</feature>
<evidence type="ECO:0000256" key="5">
    <source>
        <dbReference type="ARBA" id="ARBA00023163"/>
    </source>
</evidence>
<keyword evidence="2" id="KW-0805">Transcription regulation</keyword>
<dbReference type="GO" id="GO:0006352">
    <property type="term" value="P:DNA-templated transcription initiation"/>
    <property type="evidence" value="ECO:0007669"/>
    <property type="project" value="InterPro"/>
</dbReference>
<evidence type="ECO:0000256" key="2">
    <source>
        <dbReference type="ARBA" id="ARBA00023015"/>
    </source>
</evidence>
<dbReference type="OrthoDB" id="9794372at2"/>
<dbReference type="InterPro" id="IPR007627">
    <property type="entry name" value="RNA_pol_sigma70_r2"/>
</dbReference>
<feature type="region of interest" description="Disordered" evidence="6">
    <location>
        <begin position="172"/>
        <end position="192"/>
    </location>
</feature>